<evidence type="ECO:0000259" key="1">
    <source>
        <dbReference type="Pfam" id="PF09348"/>
    </source>
</evidence>
<dbReference type="PANTHER" id="PTHR34202:SF1">
    <property type="entry name" value="UPF0548 PROTEIN"/>
    <property type="match status" value="1"/>
</dbReference>
<dbReference type="PIRSF" id="PIRSF010260">
    <property type="entry name" value="UCP010260"/>
    <property type="match status" value="1"/>
</dbReference>
<keyword evidence="3" id="KW-1185">Reference proteome</keyword>
<gene>
    <name evidence="2" type="ORF">GCM10009539_28890</name>
</gene>
<dbReference type="InterPro" id="IPR014457">
    <property type="entry name" value="UCP010260"/>
</dbReference>
<organism evidence="2 3">
    <name type="scientific">Cryptosporangium japonicum</name>
    <dbReference type="NCBI Taxonomy" id="80872"/>
    <lineage>
        <taxon>Bacteria</taxon>
        <taxon>Bacillati</taxon>
        <taxon>Actinomycetota</taxon>
        <taxon>Actinomycetes</taxon>
        <taxon>Cryptosporangiales</taxon>
        <taxon>Cryptosporangiaceae</taxon>
        <taxon>Cryptosporangium</taxon>
    </lineage>
</organism>
<comment type="caution">
    <text evidence="2">The sequence shown here is derived from an EMBL/GenBank/DDBJ whole genome shotgun (WGS) entry which is preliminary data.</text>
</comment>
<evidence type="ECO:0000313" key="3">
    <source>
        <dbReference type="Proteomes" id="UP001500967"/>
    </source>
</evidence>
<reference evidence="3" key="1">
    <citation type="journal article" date="2019" name="Int. J. Syst. Evol. Microbiol.">
        <title>The Global Catalogue of Microorganisms (GCM) 10K type strain sequencing project: providing services to taxonomists for standard genome sequencing and annotation.</title>
        <authorList>
            <consortium name="The Broad Institute Genomics Platform"/>
            <consortium name="The Broad Institute Genome Sequencing Center for Infectious Disease"/>
            <person name="Wu L."/>
            <person name="Ma J."/>
        </authorList>
    </citation>
    <scope>NUCLEOTIDE SEQUENCE [LARGE SCALE GENOMIC DNA]</scope>
    <source>
        <strain evidence="3">JCM 10425</strain>
    </source>
</reference>
<feature type="domain" description="DUF1990" evidence="1">
    <location>
        <begin position="25"/>
        <end position="170"/>
    </location>
</feature>
<dbReference type="PANTHER" id="PTHR34202">
    <property type="entry name" value="UPF0548 PROTEIN"/>
    <property type="match status" value="1"/>
</dbReference>
<proteinExistence type="predicted"/>
<evidence type="ECO:0000313" key="2">
    <source>
        <dbReference type="EMBL" id="GAA0241694.1"/>
    </source>
</evidence>
<dbReference type="InterPro" id="IPR018960">
    <property type="entry name" value="DUF1990"/>
</dbReference>
<dbReference type="EMBL" id="BAAAGX010000010">
    <property type="protein sequence ID" value="GAA0241694.1"/>
    <property type="molecule type" value="Genomic_DNA"/>
</dbReference>
<accession>A0ABP3DT02</accession>
<sequence length="178" mass="19361">MTDRAQELLDRAHTLALTYPRSSGGSPPRGYRAFRRSLRVSADAADFDRAVEMLRTWEVHRGAGLTVVADGPARAGSHVVVGIGPRPFTLLAPCRVVEDVDDPTRNGFAYGTLPGHPERGEERFVVEKRPGEGVFFEITAFSRPATAPARLGGPLTRLVQDRVTTRYLHALRAAVSGS</sequence>
<dbReference type="Pfam" id="PF09348">
    <property type="entry name" value="DUF1990"/>
    <property type="match status" value="1"/>
</dbReference>
<dbReference type="RefSeq" id="WP_344649312.1">
    <property type="nucleotide sequence ID" value="NZ_BAAAGX010000010.1"/>
</dbReference>
<protein>
    <recommendedName>
        <fullName evidence="1">DUF1990 domain-containing protein</fullName>
    </recommendedName>
</protein>
<dbReference type="Proteomes" id="UP001500967">
    <property type="component" value="Unassembled WGS sequence"/>
</dbReference>
<name>A0ABP3DT02_9ACTN</name>